<accession>A0ABZ0Q9E6</accession>
<organism evidence="2 3">
    <name type="scientific">Vibrio porteresiae DSM 19223</name>
    <dbReference type="NCBI Taxonomy" id="1123496"/>
    <lineage>
        <taxon>Bacteria</taxon>
        <taxon>Pseudomonadati</taxon>
        <taxon>Pseudomonadota</taxon>
        <taxon>Gammaproteobacteria</taxon>
        <taxon>Vibrionales</taxon>
        <taxon>Vibrionaceae</taxon>
        <taxon>Vibrio</taxon>
    </lineage>
</organism>
<keyword evidence="1" id="KW-0812">Transmembrane</keyword>
<dbReference type="EMBL" id="CP138203">
    <property type="protein sequence ID" value="WPC72397.1"/>
    <property type="molecule type" value="Genomic_DNA"/>
</dbReference>
<proteinExistence type="predicted"/>
<protein>
    <recommendedName>
        <fullName evidence="4">DUF2975 domain-containing protein</fullName>
    </recommendedName>
</protein>
<evidence type="ECO:0000313" key="3">
    <source>
        <dbReference type="Proteomes" id="UP001304071"/>
    </source>
</evidence>
<evidence type="ECO:0000313" key="2">
    <source>
        <dbReference type="EMBL" id="WPC72397.1"/>
    </source>
</evidence>
<feature type="transmembrane region" description="Helical" evidence="1">
    <location>
        <begin position="124"/>
        <end position="144"/>
    </location>
</feature>
<evidence type="ECO:0000256" key="1">
    <source>
        <dbReference type="SAM" id="Phobius"/>
    </source>
</evidence>
<reference evidence="2 3" key="1">
    <citation type="submission" date="2023-11" db="EMBL/GenBank/DDBJ databases">
        <title>Plant-associative lifestyle of Vibrio porteresiae and its evolutionary dynamics.</title>
        <authorList>
            <person name="Rameshkumar N."/>
            <person name="Kirti K."/>
        </authorList>
    </citation>
    <scope>NUCLEOTIDE SEQUENCE [LARGE SCALE GENOMIC DNA]</scope>
    <source>
        <strain evidence="2 3">MSSRF30</strain>
    </source>
</reference>
<sequence length="166" mass="19281">MEINKDQKVSSRVWQGIKFAIKWLWLITMFLLGIAMFVLLPSEIFEYSYSLSELDLIEELYLIVLVCFIYKYIKLCLRLKAPFVRKLITPFVYQAYLCLFSVACALIAYLAFDASLEEINYSPMINVFSYVASMIMTAYSYHILKYSFNSSELNVDNSANDAEISQ</sequence>
<keyword evidence="3" id="KW-1185">Reference proteome</keyword>
<dbReference type="RefSeq" id="WP_261895986.1">
    <property type="nucleotide sequence ID" value="NZ_AP024895.1"/>
</dbReference>
<feature type="transmembrane region" description="Helical" evidence="1">
    <location>
        <begin position="91"/>
        <end position="112"/>
    </location>
</feature>
<feature type="transmembrane region" description="Helical" evidence="1">
    <location>
        <begin position="21"/>
        <end position="40"/>
    </location>
</feature>
<name>A0ABZ0Q9E6_9VIBR</name>
<dbReference type="Proteomes" id="UP001304071">
    <property type="component" value="Chromosome 1"/>
</dbReference>
<feature type="transmembrane region" description="Helical" evidence="1">
    <location>
        <begin position="60"/>
        <end position="79"/>
    </location>
</feature>
<keyword evidence="1" id="KW-0472">Membrane</keyword>
<keyword evidence="1" id="KW-1133">Transmembrane helix</keyword>
<gene>
    <name evidence="2" type="ORF">R8Z52_09625</name>
</gene>
<evidence type="ECO:0008006" key="4">
    <source>
        <dbReference type="Google" id="ProtNLM"/>
    </source>
</evidence>